<dbReference type="SUPFAM" id="SSF53335">
    <property type="entry name" value="S-adenosyl-L-methionine-dependent methyltransferases"/>
    <property type="match status" value="1"/>
</dbReference>
<dbReference type="CDD" id="cd02440">
    <property type="entry name" value="AdoMet_MTases"/>
    <property type="match status" value="1"/>
</dbReference>
<gene>
    <name evidence="3" type="ORF">ACFOEO_09015</name>
</gene>
<keyword evidence="4" id="KW-1185">Reference proteome</keyword>
<evidence type="ECO:0000313" key="4">
    <source>
        <dbReference type="Proteomes" id="UP001595637"/>
    </source>
</evidence>
<dbReference type="EMBL" id="JBHRVQ010000001">
    <property type="protein sequence ID" value="MFC3388707.1"/>
    <property type="molecule type" value="Genomic_DNA"/>
</dbReference>
<dbReference type="Gene3D" id="2.20.25.110">
    <property type="entry name" value="S-adenosyl-L-methionine-dependent methyltransferases"/>
    <property type="match status" value="1"/>
</dbReference>
<dbReference type="GO" id="GO:0032259">
    <property type="term" value="P:methylation"/>
    <property type="evidence" value="ECO:0007669"/>
    <property type="project" value="UniProtKB-KW"/>
</dbReference>
<organism evidence="3 4">
    <name type="scientific">Salinicoccus sesuvii</name>
    <dbReference type="NCBI Taxonomy" id="868281"/>
    <lineage>
        <taxon>Bacteria</taxon>
        <taxon>Bacillati</taxon>
        <taxon>Bacillota</taxon>
        <taxon>Bacilli</taxon>
        <taxon>Bacillales</taxon>
        <taxon>Staphylococcaceae</taxon>
        <taxon>Salinicoccus</taxon>
    </lineage>
</organism>
<dbReference type="RefSeq" id="WP_380654592.1">
    <property type="nucleotide sequence ID" value="NZ_JBHRVQ010000001.1"/>
</dbReference>
<feature type="domain" description="Methyltransferase" evidence="2">
    <location>
        <begin position="44"/>
        <end position="139"/>
    </location>
</feature>
<name>A0ABV7N6F2_9STAP</name>
<dbReference type="Gene3D" id="3.40.50.150">
    <property type="entry name" value="Vaccinia Virus protein VP39"/>
    <property type="match status" value="1"/>
</dbReference>
<dbReference type="GO" id="GO:0008168">
    <property type="term" value="F:methyltransferase activity"/>
    <property type="evidence" value="ECO:0007669"/>
    <property type="project" value="UniProtKB-KW"/>
</dbReference>
<evidence type="ECO:0000259" key="2">
    <source>
        <dbReference type="Pfam" id="PF13649"/>
    </source>
</evidence>
<proteinExistence type="predicted"/>
<dbReference type="PANTHER" id="PTHR43861">
    <property type="entry name" value="TRANS-ACONITATE 2-METHYLTRANSFERASE-RELATED"/>
    <property type="match status" value="1"/>
</dbReference>
<reference evidence="4" key="1">
    <citation type="journal article" date="2019" name="Int. J. Syst. Evol. Microbiol.">
        <title>The Global Catalogue of Microorganisms (GCM) 10K type strain sequencing project: providing services to taxonomists for standard genome sequencing and annotation.</title>
        <authorList>
            <consortium name="The Broad Institute Genomics Platform"/>
            <consortium name="The Broad Institute Genome Sequencing Center for Infectious Disease"/>
            <person name="Wu L."/>
            <person name="Ma J."/>
        </authorList>
    </citation>
    <scope>NUCLEOTIDE SEQUENCE [LARGE SCALE GENOMIC DNA]</scope>
    <source>
        <strain evidence="4">CCM 7756</strain>
    </source>
</reference>
<dbReference type="InterPro" id="IPR041698">
    <property type="entry name" value="Methyltransf_25"/>
</dbReference>
<dbReference type="InterPro" id="IPR029063">
    <property type="entry name" value="SAM-dependent_MTases_sf"/>
</dbReference>
<keyword evidence="3" id="KW-0489">Methyltransferase</keyword>
<dbReference type="Proteomes" id="UP001595637">
    <property type="component" value="Unassembled WGS sequence"/>
</dbReference>
<comment type="caution">
    <text evidence="3">The sequence shown here is derived from an EMBL/GenBank/DDBJ whole genome shotgun (WGS) entry which is preliminary data.</text>
</comment>
<accession>A0ABV7N6F2</accession>
<evidence type="ECO:0000313" key="3">
    <source>
        <dbReference type="EMBL" id="MFC3388707.1"/>
    </source>
</evidence>
<dbReference type="EC" id="2.1.1.-" evidence="3"/>
<sequence length="257" mass="29758">MNTDIFMDNLEKYVDPKAYDDTYQHYLIDVPLLSEWAKVQGGIIVDLACGTGRVTLPLAEHGHRLIGVDIHEEMLELAKSKSEAKHLPIEWIRQDCTKLALEIKSNMLFMTGNSFQHFLTNESQDALLKAIWNHLNYGGVFIFNTRFPNLKDLAEIYTTKEIYIDNLGRVVTEHTTETYNALTQVLHCSTTREIRDNGTDTYLETDRISLRYVYPLEMQRLLKQNGYEIVEVYSSWKKEELSESSSEMVYVCRKSTV</sequence>
<evidence type="ECO:0000256" key="1">
    <source>
        <dbReference type="ARBA" id="ARBA00022679"/>
    </source>
</evidence>
<protein>
    <submittedName>
        <fullName evidence="3">Class I SAM-dependent methyltransferase</fullName>
        <ecNumber evidence="3">2.1.1.-</ecNumber>
    </submittedName>
</protein>
<keyword evidence="1 3" id="KW-0808">Transferase</keyword>
<dbReference type="Pfam" id="PF13649">
    <property type="entry name" value="Methyltransf_25"/>
    <property type="match status" value="1"/>
</dbReference>